<evidence type="ECO:0000256" key="3">
    <source>
        <dbReference type="ARBA" id="ARBA00005081"/>
    </source>
</evidence>
<dbReference type="AlphaFoldDB" id="A0A9N7PLL2"/>
<evidence type="ECO:0000256" key="6">
    <source>
        <dbReference type="ARBA" id="ARBA00023277"/>
    </source>
</evidence>
<proteinExistence type="inferred from homology"/>
<evidence type="ECO:0000256" key="5">
    <source>
        <dbReference type="ARBA" id="ARBA00023235"/>
    </source>
</evidence>
<dbReference type="OrthoDB" id="9781704at2"/>
<dbReference type="GO" id="GO:0005975">
    <property type="term" value="P:carbohydrate metabolic process"/>
    <property type="evidence" value="ECO:0007669"/>
    <property type="project" value="UniProtKB-UniRule"/>
</dbReference>
<evidence type="ECO:0000256" key="4">
    <source>
        <dbReference type="ARBA" id="ARBA00007439"/>
    </source>
</evidence>
<dbReference type="PANTHER" id="PTHR36204:SF1">
    <property type="entry name" value="N-ACETYLMANNOSAMINE-6-PHOSPHATE 2-EPIMERASE-RELATED"/>
    <property type="match status" value="1"/>
</dbReference>
<dbReference type="Pfam" id="PF04131">
    <property type="entry name" value="NanE"/>
    <property type="match status" value="1"/>
</dbReference>
<evidence type="ECO:0000256" key="7">
    <source>
        <dbReference type="HAMAP-Rule" id="MF_01235"/>
    </source>
</evidence>
<keyword evidence="5 7" id="KW-0413">Isomerase</keyword>
<dbReference type="PANTHER" id="PTHR36204">
    <property type="entry name" value="N-ACETYLMANNOSAMINE-6-PHOSPHATE 2-EPIMERASE-RELATED"/>
    <property type="match status" value="1"/>
</dbReference>
<keyword evidence="6 7" id="KW-0119">Carbohydrate metabolism</keyword>
<dbReference type="NCBIfam" id="NF002231">
    <property type="entry name" value="PRK01130.1"/>
    <property type="match status" value="1"/>
</dbReference>
<dbReference type="Proteomes" id="UP001055437">
    <property type="component" value="Chromosome"/>
</dbReference>
<dbReference type="Proteomes" id="UP000280586">
    <property type="component" value="Chromosome"/>
</dbReference>
<comment type="function">
    <text evidence="2 7">Converts N-acetylmannosamine-6-phosphate (ManNAc-6-P) to N-acetylglucosamine-6-phosphate (GlcNAc-6-P).</text>
</comment>
<dbReference type="GO" id="GO:0019262">
    <property type="term" value="P:N-acetylneuraminate catabolic process"/>
    <property type="evidence" value="ECO:0007669"/>
    <property type="project" value="UniProtKB-UniRule"/>
</dbReference>
<reference evidence="9" key="2">
    <citation type="submission" date="2022-06" db="EMBL/GenBank/DDBJ databases">
        <authorList>
            <person name="Holder M.E."/>
            <person name="Ajami N.J."/>
            <person name="Petrosino J.F."/>
        </authorList>
    </citation>
    <scope>NUCLEOTIDE SEQUENCE</scope>
    <source>
        <strain evidence="9">RMA 8861</strain>
    </source>
</reference>
<protein>
    <recommendedName>
        <fullName evidence="7">Putative N-acetylmannosamine-6-phosphate 2-epimerase</fullName>
        <ecNumber evidence="7">5.1.3.9</ecNumber>
    </recommendedName>
    <alternativeName>
        <fullName evidence="7">ManNAc-6-P epimerase</fullName>
    </alternativeName>
</protein>
<dbReference type="GO" id="GO:0006053">
    <property type="term" value="P:N-acetylmannosamine catabolic process"/>
    <property type="evidence" value="ECO:0007669"/>
    <property type="project" value="TreeGrafter"/>
</dbReference>
<dbReference type="InterPro" id="IPR013785">
    <property type="entry name" value="Aldolase_TIM"/>
</dbReference>
<comment type="similarity">
    <text evidence="4 7">Belongs to the NanE family.</text>
</comment>
<dbReference type="GO" id="GO:0047465">
    <property type="term" value="F:N-acylglucosamine-6-phosphate 2-epimerase activity"/>
    <property type="evidence" value="ECO:0007669"/>
    <property type="project" value="UniProtKB-EC"/>
</dbReference>
<dbReference type="EC" id="5.1.3.9" evidence="7"/>
<evidence type="ECO:0000256" key="1">
    <source>
        <dbReference type="ARBA" id="ARBA00000056"/>
    </source>
</evidence>
<evidence type="ECO:0000256" key="2">
    <source>
        <dbReference type="ARBA" id="ARBA00002147"/>
    </source>
</evidence>
<comment type="pathway">
    <text evidence="3 7">Amino-sugar metabolism; N-acetylneuraminate degradation; D-fructose 6-phosphate from N-acetylneuraminate: step 3/5.</text>
</comment>
<keyword evidence="11" id="KW-1185">Reference proteome</keyword>
<evidence type="ECO:0000313" key="11">
    <source>
        <dbReference type="Proteomes" id="UP001055437"/>
    </source>
</evidence>
<dbReference type="CDD" id="cd04729">
    <property type="entry name" value="NanE"/>
    <property type="match status" value="1"/>
</dbReference>
<reference evidence="8 10" key="1">
    <citation type="submission" date="2017-09" db="EMBL/GenBank/DDBJ databases">
        <authorList>
            <person name="Thomas P."/>
            <person name="Seyboldt C."/>
        </authorList>
    </citation>
    <scope>NUCLEOTIDE SEQUENCE [LARGE SCALE GENOMIC DNA]</scope>
    <source>
        <strain evidence="8 10">DSM 7534</strain>
    </source>
</reference>
<organism evidence="8 10">
    <name type="scientific">Clostridium septicum</name>
    <dbReference type="NCBI Taxonomy" id="1504"/>
    <lineage>
        <taxon>Bacteria</taxon>
        <taxon>Bacillati</taxon>
        <taxon>Bacillota</taxon>
        <taxon>Clostridia</taxon>
        <taxon>Eubacteriales</taxon>
        <taxon>Clostridiaceae</taxon>
        <taxon>Clostridium</taxon>
    </lineage>
</organism>
<evidence type="ECO:0000313" key="9">
    <source>
        <dbReference type="EMBL" id="USS01441.1"/>
    </source>
</evidence>
<accession>A0A9N7PLL2</accession>
<gene>
    <name evidence="7" type="primary">nanE</name>
    <name evidence="8" type="ORF">CP523_10765</name>
    <name evidence="9" type="ORF">NH397_03110</name>
</gene>
<evidence type="ECO:0000313" key="8">
    <source>
        <dbReference type="EMBL" id="AYE34846.1"/>
    </source>
</evidence>
<dbReference type="SUPFAM" id="SSF51366">
    <property type="entry name" value="Ribulose-phoshate binding barrel"/>
    <property type="match status" value="1"/>
</dbReference>
<dbReference type="Gene3D" id="3.20.20.70">
    <property type="entry name" value="Aldolase class I"/>
    <property type="match status" value="1"/>
</dbReference>
<name>A0A9N7PLL2_CLOSE</name>
<dbReference type="GO" id="GO:0005829">
    <property type="term" value="C:cytosol"/>
    <property type="evidence" value="ECO:0007669"/>
    <property type="project" value="TreeGrafter"/>
</dbReference>
<evidence type="ECO:0000313" key="10">
    <source>
        <dbReference type="Proteomes" id="UP000280586"/>
    </source>
</evidence>
<dbReference type="EMBL" id="CP099799">
    <property type="protein sequence ID" value="USS01441.1"/>
    <property type="molecule type" value="Genomic_DNA"/>
</dbReference>
<dbReference type="KEGG" id="csep:CP523_10765"/>
<dbReference type="FunFam" id="3.20.20.70:FF:000035">
    <property type="entry name" value="Putative N-acetylmannosamine-6-phosphate 2-epimerase"/>
    <property type="match status" value="1"/>
</dbReference>
<dbReference type="HAMAP" id="MF_01235">
    <property type="entry name" value="ManNAc6P_epimer"/>
    <property type="match status" value="1"/>
</dbReference>
<dbReference type="GeneID" id="303561164"/>
<dbReference type="InterPro" id="IPR011060">
    <property type="entry name" value="RibuloseP-bd_barrel"/>
</dbReference>
<comment type="catalytic activity">
    <reaction evidence="1 7">
        <text>an N-acyl-D-glucosamine 6-phosphate = an N-acyl-D-mannosamine 6-phosphate</text>
        <dbReference type="Rhea" id="RHEA:23932"/>
        <dbReference type="ChEBI" id="CHEBI:57599"/>
        <dbReference type="ChEBI" id="CHEBI:57666"/>
        <dbReference type="EC" id="5.1.3.9"/>
    </reaction>
</comment>
<sequence length="232" mass="25484">MRKEEMINKIKSGLIVSCQALEGEPLYIENDSIMPLMARAAKKAGACAIRTNGVRDVIGIKKETQLPVIGIIKKSYEGYEQYITVTMDEIDKLVEAGADIIALDCTLRERKDGKTVAEHIKSIKEKYPDILLMADISNLEEGINAWKSGVDLVGTTLSGYTDYTPKLDGPDYELVKSLVEAIDIPVIAEGRVHYPNQAVEMLKLGATAVVVGGAITRPLEITSRFMDAINKR</sequence>
<dbReference type="RefSeq" id="WP_066674098.1">
    <property type="nucleotide sequence ID" value="NZ_CABMIZ010000004.1"/>
</dbReference>
<dbReference type="InterPro" id="IPR007260">
    <property type="entry name" value="NanE"/>
</dbReference>
<dbReference type="EMBL" id="CP023671">
    <property type="protein sequence ID" value="AYE34846.1"/>
    <property type="molecule type" value="Genomic_DNA"/>
</dbReference>